<dbReference type="Proteomes" id="UP000694427">
    <property type="component" value="Unplaced"/>
</dbReference>
<evidence type="ECO:0000256" key="3">
    <source>
        <dbReference type="SAM" id="MobiDB-lite"/>
    </source>
</evidence>
<feature type="region of interest" description="Disordered" evidence="3">
    <location>
        <begin position="183"/>
        <end position="204"/>
    </location>
</feature>
<dbReference type="AlphaFoldDB" id="A0A8C1QV76"/>
<reference evidence="4" key="1">
    <citation type="submission" date="2025-08" db="UniProtKB">
        <authorList>
            <consortium name="Ensembl"/>
        </authorList>
    </citation>
    <scope>IDENTIFICATION</scope>
</reference>
<name>A0A8C1QV76_CYPCA</name>
<keyword evidence="2" id="KW-0819">tRNA processing</keyword>
<dbReference type="InterPro" id="IPR038085">
    <property type="entry name" value="Rnp2-like_sf"/>
</dbReference>
<comment type="similarity">
    <text evidence="1">Belongs to the eukaryotic/archaeal RNase P protein component 2 family.</text>
</comment>
<dbReference type="InterPro" id="IPR002759">
    <property type="entry name" value="Pop5/Rpp14/Rnp2-like"/>
</dbReference>
<protein>
    <submittedName>
        <fullName evidence="4">Uncharacterized protein</fullName>
    </submittedName>
</protein>
<evidence type="ECO:0000313" key="5">
    <source>
        <dbReference type="Proteomes" id="UP000694427"/>
    </source>
</evidence>
<feature type="compositionally biased region" description="Acidic residues" evidence="3">
    <location>
        <begin position="187"/>
        <end position="204"/>
    </location>
</feature>
<organism evidence="4 5">
    <name type="scientific">Cyprinus carpio</name>
    <name type="common">Common carp</name>
    <dbReference type="NCBI Taxonomy" id="7962"/>
    <lineage>
        <taxon>Eukaryota</taxon>
        <taxon>Metazoa</taxon>
        <taxon>Chordata</taxon>
        <taxon>Craniata</taxon>
        <taxon>Vertebrata</taxon>
        <taxon>Euteleostomi</taxon>
        <taxon>Actinopterygii</taxon>
        <taxon>Neopterygii</taxon>
        <taxon>Teleostei</taxon>
        <taxon>Ostariophysi</taxon>
        <taxon>Cypriniformes</taxon>
        <taxon>Cyprinidae</taxon>
        <taxon>Cyprininae</taxon>
        <taxon>Cyprinus</taxon>
    </lineage>
</organism>
<keyword evidence="5" id="KW-1185">Reference proteome</keyword>
<gene>
    <name evidence="4" type="primary">pop5</name>
</gene>
<dbReference type="SUPFAM" id="SSF160350">
    <property type="entry name" value="Rnp2-like"/>
    <property type="match status" value="1"/>
</dbReference>
<accession>A0A8C1QV76</accession>
<dbReference type="GO" id="GO:0030677">
    <property type="term" value="C:ribonuclease P complex"/>
    <property type="evidence" value="ECO:0007669"/>
    <property type="project" value="InterPro"/>
</dbReference>
<reference evidence="4" key="2">
    <citation type="submission" date="2025-09" db="UniProtKB">
        <authorList>
            <consortium name="Ensembl"/>
        </authorList>
    </citation>
    <scope>IDENTIFICATION</scope>
</reference>
<dbReference type="GO" id="GO:0001682">
    <property type="term" value="P:tRNA 5'-leader removal"/>
    <property type="evidence" value="ECO:0007669"/>
    <property type="project" value="InterPro"/>
</dbReference>
<dbReference type="PANTHER" id="PTHR48414">
    <property type="entry name" value="POP5 HOMOLOG, RIBONUCLEASE P_MRP SUBUNIT"/>
    <property type="match status" value="1"/>
</dbReference>
<dbReference type="Ensembl" id="ENSCCRT00010074491.1">
    <property type="protein sequence ID" value="ENSCCRP00010067447.1"/>
    <property type="gene ID" value="ENSCCRG00010029233.1"/>
</dbReference>
<evidence type="ECO:0000313" key="4">
    <source>
        <dbReference type="Ensembl" id="ENSCCRP00010067447.1"/>
    </source>
</evidence>
<evidence type="ECO:0000256" key="2">
    <source>
        <dbReference type="ARBA" id="ARBA00022694"/>
    </source>
</evidence>
<evidence type="ECO:0000256" key="1">
    <source>
        <dbReference type="ARBA" id="ARBA00010800"/>
    </source>
</evidence>
<sequence length="204" mass="23441">MHVLEIWYDSSRGNEGKELLCAFLKKLTNRSNLSLFCDLSRYLLCEVCVPDRSSLQLLEDRSIYNTLRAAVKRAHGDYGSALFNIGVIVKYLNAHTGVVLIRSRKKHYRLIWSALSFITCLENRGQMVQCFLNCLHVGGTIRTCQKFLVKYNRQQLHRMLPDCKTDAEKQEVRRAILSCSLSNVRDEEADEDGSDDDDDDDKET</sequence>
<dbReference type="Pfam" id="PF01900">
    <property type="entry name" value="RNase_P_Rpp14"/>
    <property type="match status" value="1"/>
</dbReference>
<proteinExistence type="inferred from homology"/>
<dbReference type="PANTHER" id="PTHR48414:SF1">
    <property type="entry name" value="POP5 HOMOLOG, RIBONUCLEASE P_MRP SUBUNIT"/>
    <property type="match status" value="1"/>
</dbReference>
<dbReference type="Gene3D" id="3.30.70.3250">
    <property type="entry name" value="Ribonuclease P, Pop5 subunit"/>
    <property type="match status" value="1"/>
</dbReference>